<evidence type="ECO:0000313" key="1">
    <source>
        <dbReference type="EMBL" id="TFY60630.1"/>
    </source>
</evidence>
<feature type="non-terminal residue" evidence="1">
    <location>
        <position position="1"/>
    </location>
</feature>
<sequence>ALSVPIVNAHVHPLVAGPVFASHPLDLQTFPAQEAETKASAADSFAFTYLAAVGPPSVNVEVKLLGVDDSAIENGGDPLGALHIRGPSVGKLVRRQDAEVVEEGDWWVPIGQRARVVPNGTFKVVAMTLK</sequence>
<protein>
    <submittedName>
        <fullName evidence="1">Uncharacterized protein</fullName>
    </submittedName>
</protein>
<organism evidence="1 2">
    <name type="scientific">Rhodofomes roseus</name>
    <dbReference type="NCBI Taxonomy" id="34475"/>
    <lineage>
        <taxon>Eukaryota</taxon>
        <taxon>Fungi</taxon>
        <taxon>Dikarya</taxon>
        <taxon>Basidiomycota</taxon>
        <taxon>Agaricomycotina</taxon>
        <taxon>Agaricomycetes</taxon>
        <taxon>Polyporales</taxon>
        <taxon>Rhodofomes</taxon>
    </lineage>
</organism>
<gene>
    <name evidence="1" type="ORF">EVJ58_g5013</name>
</gene>
<dbReference type="AlphaFoldDB" id="A0A4Y9YF61"/>
<dbReference type="STRING" id="34475.A0A4Y9YF61"/>
<proteinExistence type="predicted"/>
<comment type="caution">
    <text evidence="1">The sequence shown here is derived from an EMBL/GenBank/DDBJ whole genome shotgun (WGS) entry which is preliminary data.</text>
</comment>
<evidence type="ECO:0000313" key="2">
    <source>
        <dbReference type="Proteomes" id="UP000298390"/>
    </source>
</evidence>
<accession>A0A4Y9YF61</accession>
<reference evidence="1 2" key="1">
    <citation type="submission" date="2019-01" db="EMBL/GenBank/DDBJ databases">
        <title>Genome sequencing of the rare red list fungi Fomitopsis rosea.</title>
        <authorList>
            <person name="Buettner E."/>
            <person name="Kellner H."/>
        </authorList>
    </citation>
    <scope>NUCLEOTIDE SEQUENCE [LARGE SCALE GENOMIC DNA]</scope>
    <source>
        <strain evidence="1 2">DSM 105464</strain>
    </source>
</reference>
<dbReference type="Proteomes" id="UP000298390">
    <property type="component" value="Unassembled WGS sequence"/>
</dbReference>
<dbReference type="EMBL" id="SEKV01000244">
    <property type="protein sequence ID" value="TFY60630.1"/>
    <property type="molecule type" value="Genomic_DNA"/>
</dbReference>
<name>A0A4Y9YF61_9APHY</name>